<keyword evidence="2" id="KW-1185">Reference proteome</keyword>
<comment type="caution">
    <text evidence="1">The sequence shown here is derived from an EMBL/GenBank/DDBJ whole genome shotgun (WGS) entry which is preliminary data.</text>
</comment>
<organism evidence="1 2">
    <name type="scientific">Mycena citricolor</name>
    <dbReference type="NCBI Taxonomy" id="2018698"/>
    <lineage>
        <taxon>Eukaryota</taxon>
        <taxon>Fungi</taxon>
        <taxon>Dikarya</taxon>
        <taxon>Basidiomycota</taxon>
        <taxon>Agaricomycotina</taxon>
        <taxon>Agaricomycetes</taxon>
        <taxon>Agaricomycetidae</taxon>
        <taxon>Agaricales</taxon>
        <taxon>Marasmiineae</taxon>
        <taxon>Mycenaceae</taxon>
        <taxon>Mycena</taxon>
    </lineage>
</organism>
<name>A0AAD2HNI5_9AGAR</name>
<protein>
    <submittedName>
        <fullName evidence="1">Uncharacterized protein</fullName>
    </submittedName>
</protein>
<dbReference type="AlphaFoldDB" id="A0AAD2HNI5"/>
<feature type="non-terminal residue" evidence="1">
    <location>
        <position position="1"/>
    </location>
</feature>
<reference evidence="1" key="1">
    <citation type="submission" date="2023-11" db="EMBL/GenBank/DDBJ databases">
        <authorList>
            <person name="De Vega J J."/>
            <person name="De Vega J J."/>
        </authorList>
    </citation>
    <scope>NUCLEOTIDE SEQUENCE</scope>
</reference>
<proteinExistence type="predicted"/>
<dbReference type="EMBL" id="CAVNYO010000424">
    <property type="protein sequence ID" value="CAK5278670.1"/>
    <property type="molecule type" value="Genomic_DNA"/>
</dbReference>
<evidence type="ECO:0000313" key="2">
    <source>
        <dbReference type="Proteomes" id="UP001295794"/>
    </source>
</evidence>
<dbReference type="Proteomes" id="UP001295794">
    <property type="component" value="Unassembled WGS sequence"/>
</dbReference>
<accession>A0AAD2HNI5</accession>
<sequence length="52" mass="5960">TPSEKRRNKPAGPLQCGFEIKKLPHGASASTRWASRMKFLVTQRVSDYSRKR</sequence>
<gene>
    <name evidence="1" type="ORF">MYCIT1_LOCUS28157</name>
</gene>
<evidence type="ECO:0000313" key="1">
    <source>
        <dbReference type="EMBL" id="CAK5278670.1"/>
    </source>
</evidence>